<reference evidence="1 2" key="1">
    <citation type="journal article" date="2018" name="PLoS Genet.">
        <title>Population sequencing reveals clonal diversity and ancestral inbreeding in the grapevine cultivar Chardonnay.</title>
        <authorList>
            <person name="Roach M.J."/>
            <person name="Johnson D.L."/>
            <person name="Bohlmann J."/>
            <person name="van Vuuren H.J."/>
            <person name="Jones S.J."/>
            <person name="Pretorius I.S."/>
            <person name="Schmidt S.A."/>
            <person name="Borneman A.R."/>
        </authorList>
    </citation>
    <scope>NUCLEOTIDE SEQUENCE [LARGE SCALE GENOMIC DNA]</scope>
    <source>
        <strain evidence="2">cv. Chardonnay</strain>
        <tissue evidence="1">Leaf</tissue>
    </source>
</reference>
<dbReference type="Proteomes" id="UP000288805">
    <property type="component" value="Unassembled WGS sequence"/>
</dbReference>
<evidence type="ECO:0000313" key="1">
    <source>
        <dbReference type="EMBL" id="RVW63020.1"/>
    </source>
</evidence>
<accession>A0A438FSU1</accession>
<proteinExistence type="predicted"/>
<dbReference type="EMBL" id="QGNW01000752">
    <property type="protein sequence ID" value="RVW63020.1"/>
    <property type="molecule type" value="Genomic_DNA"/>
</dbReference>
<name>A0A438FSU1_VITVI</name>
<dbReference type="AlphaFoldDB" id="A0A438FSU1"/>
<evidence type="ECO:0000313" key="2">
    <source>
        <dbReference type="Proteomes" id="UP000288805"/>
    </source>
</evidence>
<organism evidence="1 2">
    <name type="scientific">Vitis vinifera</name>
    <name type="common">Grape</name>
    <dbReference type="NCBI Taxonomy" id="29760"/>
    <lineage>
        <taxon>Eukaryota</taxon>
        <taxon>Viridiplantae</taxon>
        <taxon>Streptophyta</taxon>
        <taxon>Embryophyta</taxon>
        <taxon>Tracheophyta</taxon>
        <taxon>Spermatophyta</taxon>
        <taxon>Magnoliopsida</taxon>
        <taxon>eudicotyledons</taxon>
        <taxon>Gunneridae</taxon>
        <taxon>Pentapetalae</taxon>
        <taxon>rosids</taxon>
        <taxon>Vitales</taxon>
        <taxon>Vitaceae</taxon>
        <taxon>Viteae</taxon>
        <taxon>Vitis</taxon>
    </lineage>
</organism>
<protein>
    <submittedName>
        <fullName evidence="1">Uncharacterized protein</fullName>
    </submittedName>
</protein>
<comment type="caution">
    <text evidence="1">The sequence shown here is derived from an EMBL/GenBank/DDBJ whole genome shotgun (WGS) entry which is preliminary data.</text>
</comment>
<gene>
    <name evidence="1" type="ORF">CK203_062918</name>
</gene>
<sequence>MGLKLKGVVAEVVGPKASTKRWVVDEACPMPNGPTNRDGASLDKPTSQAIFRGPQEKAYLLDCIIAKSGSFTEAEPFVSWEIEDLRKQQAKTSLSAIDRALVEEAMRYGSILKSRGKRVYESPHLIPYSFDRVPGGSIMIALGFRGEFTSVSNKVRGAEWGSNMSEPQDIKSEKEDKWGESSLAKFSHFLGDKNSTNVGGCGEKLRFRNVEDGVVWVFTGVYVLSPKRKGNACGKSLGPLEEFGKILGA</sequence>